<dbReference type="Proteomes" id="UP000281549">
    <property type="component" value="Unassembled WGS sequence"/>
</dbReference>
<evidence type="ECO:0000313" key="8">
    <source>
        <dbReference type="EMBL" id="RKP18144.1"/>
    </source>
</evidence>
<dbReference type="GO" id="GO:0000122">
    <property type="term" value="P:negative regulation of transcription by RNA polymerase II"/>
    <property type="evidence" value="ECO:0007669"/>
    <property type="project" value="TreeGrafter"/>
</dbReference>
<dbReference type="InterPro" id="IPR013088">
    <property type="entry name" value="Znf_NHR/GATA"/>
</dbReference>
<evidence type="ECO:0000256" key="1">
    <source>
        <dbReference type="ARBA" id="ARBA00004123"/>
    </source>
</evidence>
<dbReference type="GO" id="GO:0005634">
    <property type="term" value="C:nucleus"/>
    <property type="evidence" value="ECO:0007669"/>
    <property type="project" value="UniProtKB-SubCell"/>
</dbReference>
<keyword evidence="4" id="KW-0862">Zinc</keyword>
<evidence type="ECO:0000256" key="3">
    <source>
        <dbReference type="ARBA" id="ARBA00022771"/>
    </source>
</evidence>
<evidence type="ECO:0000256" key="5">
    <source>
        <dbReference type="ARBA" id="ARBA00023242"/>
    </source>
</evidence>
<dbReference type="SMART" id="SM00401">
    <property type="entry name" value="ZnF_GATA"/>
    <property type="match status" value="1"/>
</dbReference>
<accession>A0A4P9YFT0</accession>
<dbReference type="PANTHER" id="PTHR10071">
    <property type="entry name" value="TRANSCRIPTION FACTOR GATA FAMILY MEMBER"/>
    <property type="match status" value="1"/>
</dbReference>
<dbReference type="InterPro" id="IPR039355">
    <property type="entry name" value="Transcription_factor_GATA"/>
</dbReference>
<evidence type="ECO:0000256" key="4">
    <source>
        <dbReference type="ARBA" id="ARBA00022833"/>
    </source>
</evidence>
<dbReference type="AlphaFoldDB" id="A0A4P9YFT0"/>
<keyword evidence="3 6" id="KW-0863">Zinc-finger</keyword>
<dbReference type="Pfam" id="PF00320">
    <property type="entry name" value="GATA"/>
    <property type="match status" value="1"/>
</dbReference>
<proteinExistence type="predicted"/>
<dbReference type="GO" id="GO:0000978">
    <property type="term" value="F:RNA polymerase II cis-regulatory region sequence-specific DNA binding"/>
    <property type="evidence" value="ECO:0007669"/>
    <property type="project" value="TreeGrafter"/>
</dbReference>
<dbReference type="SUPFAM" id="SSF57716">
    <property type="entry name" value="Glucocorticoid receptor-like (DNA-binding domain)"/>
    <property type="match status" value="1"/>
</dbReference>
<dbReference type="GO" id="GO:0008270">
    <property type="term" value="F:zinc ion binding"/>
    <property type="evidence" value="ECO:0007669"/>
    <property type="project" value="UniProtKB-KW"/>
</dbReference>
<dbReference type="PRINTS" id="PR00619">
    <property type="entry name" value="GATAZNFINGER"/>
</dbReference>
<name>A0A4P9YFT0_ROZAC</name>
<evidence type="ECO:0000256" key="2">
    <source>
        <dbReference type="ARBA" id="ARBA00022723"/>
    </source>
</evidence>
<dbReference type="PROSITE" id="PS00344">
    <property type="entry name" value="GATA_ZN_FINGER_1"/>
    <property type="match status" value="1"/>
</dbReference>
<sequence>MDSLSTAALTLRSQSPVTQTQDSEKVVLCANCFTESTPLWRRGLMGEHLCNACGLYVRNHKKQRPISRADSKQRNRTRKSEDEKIFLSTPDRISHLQHPPVQHQPRPISFTRNSFQDILEVGDCVVIKDWFAPDKTYFVMIREVLPPNKSCAKFTWMRLKETSKHKPELQLRDTDFIFGPDDELFIPLHLVLRLLPFKGPIYNSQ</sequence>
<keyword evidence="8" id="KW-0675">Receptor</keyword>
<evidence type="ECO:0000313" key="9">
    <source>
        <dbReference type="Proteomes" id="UP000281549"/>
    </source>
</evidence>
<dbReference type="PANTHER" id="PTHR10071:SF281">
    <property type="entry name" value="BOX A-BINDING FACTOR-RELATED"/>
    <property type="match status" value="1"/>
</dbReference>
<keyword evidence="5" id="KW-0539">Nucleus</keyword>
<keyword evidence="2" id="KW-0479">Metal-binding</keyword>
<gene>
    <name evidence="8" type="ORF">ROZALSC1DRAFT_23512</name>
</gene>
<dbReference type="InterPro" id="IPR000679">
    <property type="entry name" value="Znf_GATA"/>
</dbReference>
<dbReference type="GO" id="GO:0045944">
    <property type="term" value="P:positive regulation of transcription by RNA polymerase II"/>
    <property type="evidence" value="ECO:0007669"/>
    <property type="project" value="TreeGrafter"/>
</dbReference>
<protein>
    <submittedName>
        <fullName evidence="8">Glucocorticoid receptor-like (DNA-binding domain)</fullName>
    </submittedName>
</protein>
<comment type="subcellular location">
    <subcellularLocation>
        <location evidence="1">Nucleus</location>
    </subcellularLocation>
</comment>
<dbReference type="PROSITE" id="PS50114">
    <property type="entry name" value="GATA_ZN_FINGER_2"/>
    <property type="match status" value="1"/>
</dbReference>
<reference evidence="9" key="1">
    <citation type="journal article" date="2018" name="Nat. Microbiol.">
        <title>Leveraging single-cell genomics to expand the fungal tree of life.</title>
        <authorList>
            <person name="Ahrendt S.R."/>
            <person name="Quandt C.A."/>
            <person name="Ciobanu D."/>
            <person name="Clum A."/>
            <person name="Salamov A."/>
            <person name="Andreopoulos B."/>
            <person name="Cheng J.F."/>
            <person name="Woyke T."/>
            <person name="Pelin A."/>
            <person name="Henrissat B."/>
            <person name="Reynolds N.K."/>
            <person name="Benny G.L."/>
            <person name="Smith M.E."/>
            <person name="James T.Y."/>
            <person name="Grigoriev I.V."/>
        </authorList>
    </citation>
    <scope>NUCLEOTIDE SEQUENCE [LARGE SCALE GENOMIC DNA]</scope>
    <source>
        <strain evidence="9">CSF55</strain>
    </source>
</reference>
<dbReference type="EMBL" id="ML005547">
    <property type="protein sequence ID" value="RKP18144.1"/>
    <property type="molecule type" value="Genomic_DNA"/>
</dbReference>
<evidence type="ECO:0000256" key="6">
    <source>
        <dbReference type="PROSITE-ProRule" id="PRU00094"/>
    </source>
</evidence>
<dbReference type="CDD" id="cd00202">
    <property type="entry name" value="ZnF_GATA"/>
    <property type="match status" value="1"/>
</dbReference>
<organism evidence="8 9">
    <name type="scientific">Rozella allomycis (strain CSF55)</name>
    <dbReference type="NCBI Taxonomy" id="988480"/>
    <lineage>
        <taxon>Eukaryota</taxon>
        <taxon>Fungi</taxon>
        <taxon>Fungi incertae sedis</taxon>
        <taxon>Cryptomycota</taxon>
        <taxon>Cryptomycota incertae sedis</taxon>
        <taxon>Rozella</taxon>
    </lineage>
</organism>
<evidence type="ECO:0000259" key="7">
    <source>
        <dbReference type="PROSITE" id="PS50114"/>
    </source>
</evidence>
<dbReference type="GO" id="GO:0000981">
    <property type="term" value="F:DNA-binding transcription factor activity, RNA polymerase II-specific"/>
    <property type="evidence" value="ECO:0007669"/>
    <property type="project" value="TreeGrafter"/>
</dbReference>
<feature type="domain" description="GATA-type" evidence="7">
    <location>
        <begin position="29"/>
        <end position="76"/>
    </location>
</feature>
<dbReference type="Gene3D" id="3.30.50.10">
    <property type="entry name" value="Erythroid Transcription Factor GATA-1, subunit A"/>
    <property type="match status" value="1"/>
</dbReference>
<keyword evidence="8" id="KW-0238">DNA-binding</keyword>